<evidence type="ECO:0000256" key="2">
    <source>
        <dbReference type="ARBA" id="ARBA00023235"/>
    </source>
</evidence>
<sequence length="242" mass="24054">MTGSAPHRPAVIGVLGGMGPAATAHFQTRLVELTDAAADADHPVVVTWSDPTVPNRVAALQGRGPSPVPALRHGLGVLAGAGAQVLAVACNTVHPFLPEALAGFDLQLVDMIEVAAEETAAAGISTAAVLATAATLEHGMYARALDSRSVVAHTPQEGTQAAVLELIAAVKAGVPVRGLVSGYQALVSELTTAGCDGVLVACSEISAVAAASAGAGAQLPVVDSVDTLARATLLAAGFTPRQ</sequence>
<proteinExistence type="inferred from homology"/>
<gene>
    <name evidence="3" type="ORF">H9815_16345</name>
</gene>
<name>A0A9D2EGJ2_9MICO</name>
<organism evidence="3 4">
    <name type="scientific">Candidatus Ruania gallistercoris</name>
    <dbReference type="NCBI Taxonomy" id="2838746"/>
    <lineage>
        <taxon>Bacteria</taxon>
        <taxon>Bacillati</taxon>
        <taxon>Actinomycetota</taxon>
        <taxon>Actinomycetes</taxon>
        <taxon>Micrococcales</taxon>
        <taxon>Ruaniaceae</taxon>
        <taxon>Ruania</taxon>
    </lineage>
</organism>
<dbReference type="PANTHER" id="PTHR21198:SF7">
    <property type="entry name" value="ASPARTATE-GLUTAMATE RACEMASE FAMILY"/>
    <property type="match status" value="1"/>
</dbReference>
<dbReference type="InterPro" id="IPR004380">
    <property type="entry name" value="Asp_race"/>
</dbReference>
<dbReference type="Proteomes" id="UP000824037">
    <property type="component" value="Unassembled WGS sequence"/>
</dbReference>
<dbReference type="PANTHER" id="PTHR21198">
    <property type="entry name" value="GLUTAMATE RACEMASE"/>
    <property type="match status" value="1"/>
</dbReference>
<dbReference type="Gene3D" id="3.40.50.1860">
    <property type="match status" value="2"/>
</dbReference>
<accession>A0A9D2EGJ2</accession>
<dbReference type="Pfam" id="PF01177">
    <property type="entry name" value="Asp_Glu_race"/>
    <property type="match status" value="1"/>
</dbReference>
<dbReference type="EC" id="5.1.1.-" evidence="3"/>
<evidence type="ECO:0000313" key="3">
    <source>
        <dbReference type="EMBL" id="HIZ37348.1"/>
    </source>
</evidence>
<evidence type="ECO:0000256" key="1">
    <source>
        <dbReference type="ARBA" id="ARBA00007847"/>
    </source>
</evidence>
<reference evidence="3" key="1">
    <citation type="journal article" date="2021" name="PeerJ">
        <title>Extensive microbial diversity within the chicken gut microbiome revealed by metagenomics and culture.</title>
        <authorList>
            <person name="Gilroy R."/>
            <person name="Ravi A."/>
            <person name="Getino M."/>
            <person name="Pursley I."/>
            <person name="Horton D.L."/>
            <person name="Alikhan N.F."/>
            <person name="Baker D."/>
            <person name="Gharbi K."/>
            <person name="Hall N."/>
            <person name="Watson M."/>
            <person name="Adriaenssens E.M."/>
            <person name="Foster-Nyarko E."/>
            <person name="Jarju S."/>
            <person name="Secka A."/>
            <person name="Antonio M."/>
            <person name="Oren A."/>
            <person name="Chaudhuri R.R."/>
            <person name="La Ragione R."/>
            <person name="Hildebrand F."/>
            <person name="Pallen M.J."/>
        </authorList>
    </citation>
    <scope>NUCLEOTIDE SEQUENCE</scope>
    <source>
        <strain evidence="3">ChiGjej4B4-7305</strain>
    </source>
</reference>
<dbReference type="InterPro" id="IPR001920">
    <property type="entry name" value="Asp/Glu_race"/>
</dbReference>
<reference evidence="3" key="2">
    <citation type="submission" date="2021-04" db="EMBL/GenBank/DDBJ databases">
        <authorList>
            <person name="Gilroy R."/>
        </authorList>
    </citation>
    <scope>NUCLEOTIDE SEQUENCE</scope>
    <source>
        <strain evidence="3">ChiGjej4B4-7305</strain>
    </source>
</reference>
<evidence type="ECO:0000313" key="4">
    <source>
        <dbReference type="Proteomes" id="UP000824037"/>
    </source>
</evidence>
<dbReference type="GO" id="GO:0047661">
    <property type="term" value="F:amino-acid racemase activity"/>
    <property type="evidence" value="ECO:0007669"/>
    <property type="project" value="InterPro"/>
</dbReference>
<keyword evidence="2 3" id="KW-0413">Isomerase</keyword>
<protein>
    <submittedName>
        <fullName evidence="3">Amino acid racemase</fullName>
        <ecNumber evidence="3">5.1.1.-</ecNumber>
    </submittedName>
</protein>
<dbReference type="SUPFAM" id="SSF53681">
    <property type="entry name" value="Aspartate/glutamate racemase"/>
    <property type="match status" value="2"/>
</dbReference>
<dbReference type="EMBL" id="DXBY01000279">
    <property type="protein sequence ID" value="HIZ37348.1"/>
    <property type="molecule type" value="Genomic_DNA"/>
</dbReference>
<dbReference type="NCBIfam" id="TIGR00035">
    <property type="entry name" value="asp_race"/>
    <property type="match status" value="1"/>
</dbReference>
<comment type="similarity">
    <text evidence="1">Belongs to the aspartate/glutamate racemases family.</text>
</comment>
<comment type="caution">
    <text evidence="3">The sequence shown here is derived from an EMBL/GenBank/DDBJ whole genome shotgun (WGS) entry which is preliminary data.</text>
</comment>
<dbReference type="InterPro" id="IPR015942">
    <property type="entry name" value="Asp/Glu/hydantoin_racemase"/>
</dbReference>
<dbReference type="AlphaFoldDB" id="A0A9D2EGJ2"/>